<accession>A0A6J5KUA4</accession>
<dbReference type="Pfam" id="PF11753">
    <property type="entry name" value="DUF3310"/>
    <property type="match status" value="1"/>
</dbReference>
<dbReference type="EMBL" id="LR796188">
    <property type="protein sequence ID" value="CAB4125541.1"/>
    <property type="molecule type" value="Genomic_DNA"/>
</dbReference>
<organism evidence="1">
    <name type="scientific">uncultured Caudovirales phage</name>
    <dbReference type="NCBI Taxonomy" id="2100421"/>
    <lineage>
        <taxon>Viruses</taxon>
        <taxon>Duplodnaviria</taxon>
        <taxon>Heunggongvirae</taxon>
        <taxon>Uroviricota</taxon>
        <taxon>Caudoviricetes</taxon>
        <taxon>Peduoviridae</taxon>
        <taxon>Maltschvirus</taxon>
        <taxon>Maltschvirus maltsch</taxon>
    </lineage>
</organism>
<gene>
    <name evidence="1" type="ORF">UFOVP54_165</name>
</gene>
<reference evidence="1" key="1">
    <citation type="submission" date="2020-04" db="EMBL/GenBank/DDBJ databases">
        <authorList>
            <person name="Chiriac C."/>
            <person name="Salcher M."/>
            <person name="Ghai R."/>
            <person name="Kavagutti S V."/>
        </authorList>
    </citation>
    <scope>NUCLEOTIDE SEQUENCE</scope>
</reference>
<sequence>MTKNSDVKPLIKEKVVNKMVDHPQHYGGKENKYEAIKVIEAWNLGFCLGNTIKYISRAGKKDDIVQELEKALWYLKREIKTLKKDGQENTQGGKSN</sequence>
<name>A0A6J5KUA4_9CAUD</name>
<protein>
    <submittedName>
        <fullName evidence="1">SaV-like</fullName>
    </submittedName>
</protein>
<dbReference type="InterPro" id="IPR021739">
    <property type="entry name" value="SaV-like"/>
</dbReference>
<evidence type="ECO:0000313" key="1">
    <source>
        <dbReference type="EMBL" id="CAB4125541.1"/>
    </source>
</evidence>
<proteinExistence type="predicted"/>